<dbReference type="PANTHER" id="PTHR34203:SF15">
    <property type="entry name" value="SLL1173 PROTEIN"/>
    <property type="match status" value="1"/>
</dbReference>
<dbReference type="SUPFAM" id="SSF53335">
    <property type="entry name" value="S-adenosyl-L-methionine-dependent methyltransferases"/>
    <property type="match status" value="1"/>
</dbReference>
<dbReference type="Gene3D" id="3.40.50.150">
    <property type="entry name" value="Vaccinia Virus protein VP39"/>
    <property type="match status" value="1"/>
</dbReference>
<dbReference type="InterPro" id="IPR052514">
    <property type="entry name" value="SAM-dependent_MTase"/>
</dbReference>
<sequence length="266" mass="31121">MRFIPDLIRKRFIPDETNIIFKVFQQNYQTKPTMVDVGACKGDALIQFLNHNWSVHAFEPKDSNYNELVDNTIGSQITINKKAVSNEPSEKTTFFSSNQNDGIGSLMQFSDSHDNSEITTVTTLEIYCDEKNISEIDYLKVDAEGFDKLVLEGLNWSKICPRLIMCEYEDKKTIQLDYTKDDLINFLTDRGYRIIISVWKPIISYGGAHRWQQFVLSDFEHVSKETWGNIIAINEDKLYHDFIKISKSLSRFWFLNLYYYIRKIIS</sequence>
<dbReference type="PANTHER" id="PTHR34203">
    <property type="entry name" value="METHYLTRANSFERASE, FKBM FAMILY PROTEIN"/>
    <property type="match status" value="1"/>
</dbReference>
<feature type="domain" description="Methyltransferase FkbM" evidence="1">
    <location>
        <begin position="36"/>
        <end position="194"/>
    </location>
</feature>
<gene>
    <name evidence="2" type="ORF">METZ01_LOCUS159935</name>
</gene>
<dbReference type="AlphaFoldDB" id="A0A382B0K8"/>
<dbReference type="EMBL" id="UINC01027586">
    <property type="protein sequence ID" value="SVB07081.1"/>
    <property type="molecule type" value="Genomic_DNA"/>
</dbReference>
<dbReference type="NCBIfam" id="TIGR01444">
    <property type="entry name" value="fkbM_fam"/>
    <property type="match status" value="1"/>
</dbReference>
<dbReference type="Pfam" id="PF05050">
    <property type="entry name" value="Methyltransf_21"/>
    <property type="match status" value="1"/>
</dbReference>
<evidence type="ECO:0000259" key="1">
    <source>
        <dbReference type="Pfam" id="PF05050"/>
    </source>
</evidence>
<name>A0A382B0K8_9ZZZZ</name>
<accession>A0A382B0K8</accession>
<organism evidence="2">
    <name type="scientific">marine metagenome</name>
    <dbReference type="NCBI Taxonomy" id="408172"/>
    <lineage>
        <taxon>unclassified sequences</taxon>
        <taxon>metagenomes</taxon>
        <taxon>ecological metagenomes</taxon>
    </lineage>
</organism>
<reference evidence="2" key="1">
    <citation type="submission" date="2018-05" db="EMBL/GenBank/DDBJ databases">
        <authorList>
            <person name="Lanie J.A."/>
            <person name="Ng W.-L."/>
            <person name="Kazmierczak K.M."/>
            <person name="Andrzejewski T.M."/>
            <person name="Davidsen T.M."/>
            <person name="Wayne K.J."/>
            <person name="Tettelin H."/>
            <person name="Glass J.I."/>
            <person name="Rusch D."/>
            <person name="Podicherti R."/>
            <person name="Tsui H.-C.T."/>
            <person name="Winkler M.E."/>
        </authorList>
    </citation>
    <scope>NUCLEOTIDE SEQUENCE</scope>
</reference>
<evidence type="ECO:0000313" key="2">
    <source>
        <dbReference type="EMBL" id="SVB07081.1"/>
    </source>
</evidence>
<protein>
    <recommendedName>
        <fullName evidence="1">Methyltransferase FkbM domain-containing protein</fullName>
    </recommendedName>
</protein>
<dbReference type="InterPro" id="IPR006342">
    <property type="entry name" value="FkbM_mtfrase"/>
</dbReference>
<dbReference type="InterPro" id="IPR029063">
    <property type="entry name" value="SAM-dependent_MTases_sf"/>
</dbReference>
<proteinExistence type="predicted"/>